<evidence type="ECO:0000256" key="1">
    <source>
        <dbReference type="SAM" id="Coils"/>
    </source>
</evidence>
<keyword evidence="1" id="KW-0175">Coiled coil</keyword>
<dbReference type="HOGENOM" id="CLU_1994617_0_0_1"/>
<feature type="coiled-coil region" evidence="1">
    <location>
        <begin position="63"/>
        <end position="94"/>
    </location>
</feature>
<reference evidence="3" key="1">
    <citation type="submission" date="2011-07" db="EMBL/GenBank/DDBJ databases">
        <authorList>
            <consortium name="Caenorhabditis brenneri Sequencing and Analysis Consortium"/>
            <person name="Wilson R.K."/>
        </authorList>
    </citation>
    <scope>NUCLEOTIDE SEQUENCE [LARGE SCALE GENOMIC DNA]</scope>
    <source>
        <strain evidence="3">PB2801</strain>
    </source>
</reference>
<name>G0P574_CAEBE</name>
<organism evidence="3">
    <name type="scientific">Caenorhabditis brenneri</name>
    <name type="common">Nematode worm</name>
    <dbReference type="NCBI Taxonomy" id="135651"/>
    <lineage>
        <taxon>Eukaryota</taxon>
        <taxon>Metazoa</taxon>
        <taxon>Ecdysozoa</taxon>
        <taxon>Nematoda</taxon>
        <taxon>Chromadorea</taxon>
        <taxon>Rhabditida</taxon>
        <taxon>Rhabditina</taxon>
        <taxon>Rhabditomorpha</taxon>
        <taxon>Rhabditoidea</taxon>
        <taxon>Rhabditidae</taxon>
        <taxon>Peloderinae</taxon>
        <taxon>Caenorhabditis</taxon>
    </lineage>
</organism>
<evidence type="ECO:0000313" key="2">
    <source>
        <dbReference type="EMBL" id="EGT45360.1"/>
    </source>
</evidence>
<sequence>MEAPEDLSFDTILVYIREEYLEQFKIPVKLRNFIINSIPLEFSKLPLGVEFTEPSFARENSMVHELEDVLKKEKKKTEEELKKVQEELENTQKKTNFLHLSCSICFCCEPYCFSRFSVVKLYLKR</sequence>
<protein>
    <submittedName>
        <fullName evidence="2">Uncharacterized protein</fullName>
    </submittedName>
</protein>
<gene>
    <name evidence="2" type="ORF">CAEBREN_09352</name>
</gene>
<evidence type="ECO:0000313" key="3">
    <source>
        <dbReference type="Proteomes" id="UP000008068"/>
    </source>
</evidence>
<keyword evidence="3" id="KW-1185">Reference proteome</keyword>
<proteinExistence type="predicted"/>
<dbReference type="EMBL" id="GL380076">
    <property type="protein sequence ID" value="EGT45360.1"/>
    <property type="molecule type" value="Genomic_DNA"/>
</dbReference>
<accession>G0P574</accession>
<dbReference type="Proteomes" id="UP000008068">
    <property type="component" value="Unassembled WGS sequence"/>
</dbReference>
<dbReference type="InParanoid" id="G0P574"/>
<dbReference type="Gene3D" id="2.60.120.650">
    <property type="entry name" value="Cupin"/>
    <property type="match status" value="1"/>
</dbReference>
<dbReference type="AlphaFoldDB" id="G0P574"/>